<keyword evidence="2" id="KW-1185">Reference proteome</keyword>
<evidence type="ECO:0000313" key="1">
    <source>
        <dbReference type="EMBL" id="QCE03184.1"/>
    </source>
</evidence>
<evidence type="ECO:0000313" key="2">
    <source>
        <dbReference type="Proteomes" id="UP000501690"/>
    </source>
</evidence>
<dbReference type="AlphaFoldDB" id="A0A4D6MR15"/>
<proteinExistence type="predicted"/>
<name>A0A4D6MR15_VIGUN</name>
<reference evidence="1 2" key="1">
    <citation type="submission" date="2019-04" db="EMBL/GenBank/DDBJ databases">
        <title>An improved genome assembly and genetic linkage map for asparagus bean, Vigna unguiculata ssp. sesquipedialis.</title>
        <authorList>
            <person name="Xia Q."/>
            <person name="Zhang R."/>
            <person name="Dong Y."/>
        </authorList>
    </citation>
    <scope>NUCLEOTIDE SEQUENCE [LARGE SCALE GENOMIC DNA]</scope>
    <source>
        <tissue evidence="1">Leaf</tissue>
    </source>
</reference>
<dbReference type="SUPFAM" id="SSF109604">
    <property type="entry name" value="HD-domain/PDEase-like"/>
    <property type="match status" value="1"/>
</dbReference>
<organism evidence="1 2">
    <name type="scientific">Vigna unguiculata</name>
    <name type="common">Cowpea</name>
    <dbReference type="NCBI Taxonomy" id="3917"/>
    <lineage>
        <taxon>Eukaryota</taxon>
        <taxon>Viridiplantae</taxon>
        <taxon>Streptophyta</taxon>
        <taxon>Embryophyta</taxon>
        <taxon>Tracheophyta</taxon>
        <taxon>Spermatophyta</taxon>
        <taxon>Magnoliopsida</taxon>
        <taxon>eudicotyledons</taxon>
        <taxon>Gunneridae</taxon>
        <taxon>Pentapetalae</taxon>
        <taxon>rosids</taxon>
        <taxon>fabids</taxon>
        <taxon>Fabales</taxon>
        <taxon>Fabaceae</taxon>
        <taxon>Papilionoideae</taxon>
        <taxon>50 kb inversion clade</taxon>
        <taxon>NPAAA clade</taxon>
        <taxon>indigoferoid/millettioid clade</taxon>
        <taxon>Phaseoleae</taxon>
        <taxon>Vigna</taxon>
    </lineage>
</organism>
<dbReference type="Proteomes" id="UP000501690">
    <property type="component" value="Linkage Group LG8"/>
</dbReference>
<sequence length="173" mass="18777">MPRLPQNRGLIPFLLQPFVPASPPLHRGGGGFVTAAAASFHQRRCCAVLPAPLLRRFANAVVAPFRQHRCAATSLRRDWAAPSRILRSSLVSLRGRGIRVPCLFFMALFRVVVAAEVPWVCEECVGVLFGLLMRASGDPYLQHCLETVVLLALIGSNSTVVAAGLLHDTLDAE</sequence>
<accession>A0A4D6MR15</accession>
<dbReference type="Gene3D" id="1.10.3210.10">
    <property type="entry name" value="Hypothetical protein af1432"/>
    <property type="match status" value="1"/>
</dbReference>
<gene>
    <name evidence="1" type="ORF">DEO72_LG8g1206</name>
</gene>
<protein>
    <submittedName>
        <fullName evidence="1">Uncharacterized protein</fullName>
    </submittedName>
</protein>
<dbReference type="EMBL" id="CP039352">
    <property type="protein sequence ID" value="QCE03184.1"/>
    <property type="molecule type" value="Genomic_DNA"/>
</dbReference>